<evidence type="ECO:0000313" key="1">
    <source>
        <dbReference type="EMBL" id="MCV2863882.1"/>
    </source>
</evidence>
<keyword evidence="2" id="KW-1185">Reference proteome</keyword>
<dbReference type="RefSeq" id="WP_263720353.1">
    <property type="nucleotide sequence ID" value="NZ_JAOWLA010000003.1"/>
</dbReference>
<dbReference type="PANTHER" id="PTHR38436">
    <property type="entry name" value="POLYKETIDE CYCLASE SNOAL-LIKE DOMAIN"/>
    <property type="match status" value="1"/>
</dbReference>
<dbReference type="InterPro" id="IPR032710">
    <property type="entry name" value="NTF2-like_dom_sf"/>
</dbReference>
<dbReference type="Pfam" id="PF07366">
    <property type="entry name" value="SnoaL"/>
    <property type="match status" value="1"/>
</dbReference>
<comment type="caution">
    <text evidence="1">The sequence shown here is derived from an EMBL/GenBank/DDBJ whole genome shotgun (WGS) entry which is preliminary data.</text>
</comment>
<accession>A0ABT2YYD3</accession>
<protein>
    <submittedName>
        <fullName evidence="1">Ester cyclase</fullName>
    </submittedName>
</protein>
<evidence type="ECO:0000313" key="2">
    <source>
        <dbReference type="Proteomes" id="UP001652503"/>
    </source>
</evidence>
<dbReference type="SUPFAM" id="SSF54427">
    <property type="entry name" value="NTF2-like"/>
    <property type="match status" value="1"/>
</dbReference>
<proteinExistence type="predicted"/>
<gene>
    <name evidence="1" type="ORF">OE647_03905</name>
</gene>
<dbReference type="InterPro" id="IPR009959">
    <property type="entry name" value="Cyclase_SnoaL-like"/>
</dbReference>
<dbReference type="Proteomes" id="UP001652503">
    <property type="component" value="Unassembled WGS sequence"/>
</dbReference>
<sequence>MHPTEKIVRQFHESWDLRDPERGAAVIAADCQFEDVARNERQVGPEGYRMDYERWRKAFPDGEVKVTNVIVDGNRAVVEFVNRGTHTGPLESSLGTFAPSGRRQETRYCSVMRVKDGKVVEGRDYYDAATIARQLGLVD</sequence>
<name>A0ABT2YYD3_9RHOB</name>
<dbReference type="PANTHER" id="PTHR38436:SF1">
    <property type="entry name" value="ESTER CYCLASE"/>
    <property type="match status" value="1"/>
</dbReference>
<reference evidence="1 2" key="1">
    <citation type="submission" date="2022-10" db="EMBL/GenBank/DDBJ databases">
        <title>Defluviimonas sp. nov., isolated from ocean surface water.</title>
        <authorList>
            <person name="He W."/>
            <person name="Wang L."/>
            <person name="Zhang D.-F."/>
        </authorList>
    </citation>
    <scope>NUCLEOTIDE SEQUENCE [LARGE SCALE GENOMIC DNA]</scope>
    <source>
        <strain evidence="1 2">WL0075</strain>
    </source>
</reference>
<organism evidence="1 2">
    <name type="scientific">Albidovulum sediminicola</name>
    <dbReference type="NCBI Taxonomy" id="2984331"/>
    <lineage>
        <taxon>Bacteria</taxon>
        <taxon>Pseudomonadati</taxon>
        <taxon>Pseudomonadota</taxon>
        <taxon>Alphaproteobacteria</taxon>
        <taxon>Rhodobacterales</taxon>
        <taxon>Paracoccaceae</taxon>
        <taxon>Albidovulum</taxon>
    </lineage>
</organism>
<dbReference type="Gene3D" id="3.10.450.50">
    <property type="match status" value="1"/>
</dbReference>
<dbReference type="EMBL" id="JAOWLA010000003">
    <property type="protein sequence ID" value="MCV2863882.1"/>
    <property type="molecule type" value="Genomic_DNA"/>
</dbReference>